<proteinExistence type="predicted"/>
<name>A0A2P8H879_CHINA</name>
<sequence length="156" mass="17826">MLNVYTDTSVIGGCFDHEFKDHSQALWEEFKNGTKKLILSDLVRMELDGARKEVKAKLTEVPLIYKVNIKTTVKASKLAEIYIAEGALSNKSYNDALHIALATLHSADILASWNFKHIVNLDKIKLYNSINLQMGYRLIEIRTPREILKPNDHEKK</sequence>
<evidence type="ECO:0000313" key="1">
    <source>
        <dbReference type="EMBL" id="PSL42390.1"/>
    </source>
</evidence>
<gene>
    <name evidence="1" type="ORF">CLV51_11328</name>
</gene>
<dbReference type="InterPro" id="IPR029060">
    <property type="entry name" value="PIN-like_dom_sf"/>
</dbReference>
<protein>
    <submittedName>
        <fullName evidence="1">PIN domain-containing protein</fullName>
    </submittedName>
</protein>
<reference evidence="1 2" key="1">
    <citation type="submission" date="2018-03" db="EMBL/GenBank/DDBJ databases">
        <title>Genomic Encyclopedia of Archaeal and Bacterial Type Strains, Phase II (KMG-II): from individual species to whole genera.</title>
        <authorList>
            <person name="Goeker M."/>
        </authorList>
    </citation>
    <scope>NUCLEOTIDE SEQUENCE [LARGE SCALE GENOMIC DNA]</scope>
    <source>
        <strain evidence="1 2">DSM 24859</strain>
    </source>
</reference>
<accession>A0A2P8H879</accession>
<comment type="caution">
    <text evidence="1">The sequence shown here is derived from an EMBL/GenBank/DDBJ whole genome shotgun (WGS) entry which is preliminary data.</text>
</comment>
<evidence type="ECO:0000313" key="2">
    <source>
        <dbReference type="Proteomes" id="UP000240971"/>
    </source>
</evidence>
<dbReference type="OrthoDB" id="9799824at2"/>
<dbReference type="RefSeq" id="WP_106531531.1">
    <property type="nucleotide sequence ID" value="NZ_PYAW01000013.1"/>
</dbReference>
<dbReference type="AlphaFoldDB" id="A0A2P8H879"/>
<dbReference type="Proteomes" id="UP000240971">
    <property type="component" value="Unassembled WGS sequence"/>
</dbReference>
<organism evidence="1 2">
    <name type="scientific">Chitinophaga niastensis</name>
    <dbReference type="NCBI Taxonomy" id="536980"/>
    <lineage>
        <taxon>Bacteria</taxon>
        <taxon>Pseudomonadati</taxon>
        <taxon>Bacteroidota</taxon>
        <taxon>Chitinophagia</taxon>
        <taxon>Chitinophagales</taxon>
        <taxon>Chitinophagaceae</taxon>
        <taxon>Chitinophaga</taxon>
    </lineage>
</organism>
<keyword evidence="2" id="KW-1185">Reference proteome</keyword>
<dbReference type="SUPFAM" id="SSF88723">
    <property type="entry name" value="PIN domain-like"/>
    <property type="match status" value="1"/>
</dbReference>
<dbReference type="EMBL" id="PYAW01000013">
    <property type="protein sequence ID" value="PSL42390.1"/>
    <property type="molecule type" value="Genomic_DNA"/>
</dbReference>